<evidence type="ECO:0000256" key="6">
    <source>
        <dbReference type="ARBA" id="ARBA00023098"/>
    </source>
</evidence>
<dbReference type="HOGENOM" id="CLU_046747_0_1_1"/>
<dbReference type="GO" id="GO:0035965">
    <property type="term" value="P:cardiolipin acyl-chain remodeling"/>
    <property type="evidence" value="ECO:0007669"/>
    <property type="project" value="TreeGrafter"/>
</dbReference>
<dbReference type="InterPro" id="IPR002123">
    <property type="entry name" value="Plipid/glycerol_acylTrfase"/>
</dbReference>
<evidence type="ECO:0000313" key="15">
    <source>
        <dbReference type="Proteomes" id="UP000054166"/>
    </source>
</evidence>
<evidence type="ECO:0000313" key="14">
    <source>
        <dbReference type="EMBL" id="KIM83916.1"/>
    </source>
</evidence>
<keyword evidence="3" id="KW-0808">Transferase</keyword>
<keyword evidence="8" id="KW-0472">Membrane</keyword>
<name>A0A0C3G053_PILCF</name>
<dbReference type="PRINTS" id="PR00979">
    <property type="entry name" value="TAFAZZIN"/>
</dbReference>
<protein>
    <recommendedName>
        <fullName evidence="12">Tafazzin family protein</fullName>
    </recommendedName>
</protein>
<dbReference type="AlphaFoldDB" id="A0A0C3G053"/>
<accession>A0A0C3G053</accession>
<organism evidence="14 15">
    <name type="scientific">Piloderma croceum (strain F 1598)</name>
    <dbReference type="NCBI Taxonomy" id="765440"/>
    <lineage>
        <taxon>Eukaryota</taxon>
        <taxon>Fungi</taxon>
        <taxon>Dikarya</taxon>
        <taxon>Basidiomycota</taxon>
        <taxon>Agaricomycotina</taxon>
        <taxon>Agaricomycetes</taxon>
        <taxon>Agaricomycetidae</taxon>
        <taxon>Atheliales</taxon>
        <taxon>Atheliaceae</taxon>
        <taxon>Piloderma</taxon>
    </lineage>
</organism>
<comment type="similarity">
    <text evidence="2 12">Belongs to the taffazin family.</text>
</comment>
<dbReference type="PANTHER" id="PTHR12497">
    <property type="entry name" value="TAZ PROTEIN TAFAZZIN"/>
    <property type="match status" value="1"/>
</dbReference>
<evidence type="ECO:0000256" key="7">
    <source>
        <dbReference type="ARBA" id="ARBA00023128"/>
    </source>
</evidence>
<dbReference type="STRING" id="765440.A0A0C3G053"/>
<evidence type="ECO:0000256" key="5">
    <source>
        <dbReference type="ARBA" id="ARBA00022792"/>
    </source>
</evidence>
<keyword evidence="4" id="KW-1000">Mitochondrion outer membrane</keyword>
<evidence type="ECO:0000259" key="13">
    <source>
        <dbReference type="SMART" id="SM00563"/>
    </source>
</evidence>
<evidence type="ECO:0000256" key="3">
    <source>
        <dbReference type="ARBA" id="ARBA00022679"/>
    </source>
</evidence>
<dbReference type="GO" id="GO:0047184">
    <property type="term" value="F:1-acylglycerophosphocholine O-acyltransferase activity"/>
    <property type="evidence" value="ECO:0007669"/>
    <property type="project" value="TreeGrafter"/>
</dbReference>
<sequence length="279" mass="31502">MTGLLSTPTVVAVSLICKAFLNSPFCSVTVNGLPALMEALHSEQRQRGRGIVTVSNHISVLDDPIAWGVLPTRLHWSSRTTRWALGASDIMFTNPAFSAFFRAGQVLETFRGRGVYQPAVDTAIEKLNQGQWVHLFGEGKVNQQHGFKKDDNVTRLPRFKWGIGRILMETALPPIIIPMWLTGFDKLMPEHRPFPWKYIPRLGVKLSITFGDPLSPEDIHTVLRTLMRERMTREFNSTDTSRRREIDRVRSVVTAIVQQSVENVGRRVSGDTLGKNIDR</sequence>
<dbReference type="Proteomes" id="UP000054166">
    <property type="component" value="Unassembled WGS sequence"/>
</dbReference>
<dbReference type="CDD" id="cd07989">
    <property type="entry name" value="LPLAT_AGPAT-like"/>
    <property type="match status" value="1"/>
</dbReference>
<proteinExistence type="inferred from homology"/>
<dbReference type="GO" id="GO:0005741">
    <property type="term" value="C:mitochondrial outer membrane"/>
    <property type="evidence" value="ECO:0007669"/>
    <property type="project" value="UniProtKB-SubCell"/>
</dbReference>
<dbReference type="GO" id="GO:0005743">
    <property type="term" value="C:mitochondrial inner membrane"/>
    <property type="evidence" value="ECO:0007669"/>
    <property type="project" value="UniProtKB-SubCell"/>
</dbReference>
<keyword evidence="15" id="KW-1185">Reference proteome</keyword>
<evidence type="ECO:0000256" key="8">
    <source>
        <dbReference type="ARBA" id="ARBA00023136"/>
    </source>
</evidence>
<keyword evidence="6" id="KW-0443">Lipid metabolism</keyword>
<reference evidence="14 15" key="1">
    <citation type="submission" date="2014-04" db="EMBL/GenBank/DDBJ databases">
        <authorList>
            <consortium name="DOE Joint Genome Institute"/>
            <person name="Kuo A."/>
            <person name="Tarkka M."/>
            <person name="Buscot F."/>
            <person name="Kohler A."/>
            <person name="Nagy L.G."/>
            <person name="Floudas D."/>
            <person name="Copeland A."/>
            <person name="Barry K.W."/>
            <person name="Cichocki N."/>
            <person name="Veneault-Fourrey C."/>
            <person name="LaButti K."/>
            <person name="Lindquist E.A."/>
            <person name="Lipzen A."/>
            <person name="Lundell T."/>
            <person name="Morin E."/>
            <person name="Murat C."/>
            <person name="Sun H."/>
            <person name="Tunlid A."/>
            <person name="Henrissat B."/>
            <person name="Grigoriev I.V."/>
            <person name="Hibbett D.S."/>
            <person name="Martin F."/>
            <person name="Nordberg H.P."/>
            <person name="Cantor M.N."/>
            <person name="Hua S.X."/>
        </authorList>
    </citation>
    <scope>NUCLEOTIDE SEQUENCE [LARGE SCALE GENOMIC DNA]</scope>
    <source>
        <strain evidence="14 15">F 1598</strain>
    </source>
</reference>
<dbReference type="Pfam" id="PF01553">
    <property type="entry name" value="Acyltransferase"/>
    <property type="match status" value="1"/>
</dbReference>
<dbReference type="SUPFAM" id="SSF69593">
    <property type="entry name" value="Glycerol-3-phosphate (1)-acyltransferase"/>
    <property type="match status" value="1"/>
</dbReference>
<evidence type="ECO:0000256" key="2">
    <source>
        <dbReference type="ARBA" id="ARBA00010524"/>
    </source>
</evidence>
<keyword evidence="5" id="KW-0999">Mitochondrion inner membrane</keyword>
<dbReference type="InParanoid" id="A0A0C3G053"/>
<evidence type="ECO:0000256" key="12">
    <source>
        <dbReference type="RuleBase" id="RU365062"/>
    </source>
</evidence>
<comment type="subcellular location">
    <subcellularLocation>
        <location evidence="1">Mitochondrion inner membrane</location>
        <topology evidence="1">Peripheral membrane protein</topology>
        <orientation evidence="1">Intermembrane side</orientation>
    </subcellularLocation>
    <subcellularLocation>
        <location evidence="10">Mitochondrion outer membrane</location>
        <topology evidence="10">Peripheral membrane protein</topology>
        <orientation evidence="10">Intermembrane side</orientation>
    </subcellularLocation>
</comment>
<dbReference type="SMART" id="SM00563">
    <property type="entry name" value="PlsC"/>
    <property type="match status" value="1"/>
</dbReference>
<evidence type="ECO:0000256" key="10">
    <source>
        <dbReference type="ARBA" id="ARBA00024323"/>
    </source>
</evidence>
<dbReference type="PANTHER" id="PTHR12497:SF0">
    <property type="entry name" value="TAFAZZIN"/>
    <property type="match status" value="1"/>
</dbReference>
<feature type="domain" description="Phospholipid/glycerol acyltransferase" evidence="13">
    <location>
        <begin position="51"/>
        <end position="184"/>
    </location>
</feature>
<dbReference type="EMBL" id="KN832989">
    <property type="protein sequence ID" value="KIM83916.1"/>
    <property type="molecule type" value="Genomic_DNA"/>
</dbReference>
<evidence type="ECO:0000256" key="1">
    <source>
        <dbReference type="ARBA" id="ARBA00004137"/>
    </source>
</evidence>
<comment type="catalytic activity">
    <reaction evidence="11">
        <text>1'-[1,2-diacyl-sn-glycero-3-phospho],3'-[1-acyl-sn-glycero-3-phospho]-glycerol + a 1,2-diacyl-sn-glycero-3-phosphocholine = a cardiolipin + a 1-acyl-sn-glycero-3-phosphocholine</text>
        <dbReference type="Rhea" id="RHEA:33731"/>
        <dbReference type="ChEBI" id="CHEBI:57643"/>
        <dbReference type="ChEBI" id="CHEBI:58168"/>
        <dbReference type="ChEBI" id="CHEBI:62237"/>
        <dbReference type="ChEBI" id="CHEBI:64743"/>
    </reaction>
    <physiologicalReaction direction="left-to-right" evidence="11">
        <dbReference type="Rhea" id="RHEA:33732"/>
    </physiologicalReaction>
    <physiologicalReaction direction="right-to-left" evidence="11">
        <dbReference type="Rhea" id="RHEA:33733"/>
    </physiologicalReaction>
</comment>
<gene>
    <name evidence="14" type="ORF">PILCRDRAFT_68581</name>
</gene>
<evidence type="ECO:0000256" key="11">
    <source>
        <dbReference type="ARBA" id="ARBA00047906"/>
    </source>
</evidence>
<dbReference type="OrthoDB" id="193467at2759"/>
<evidence type="ECO:0000256" key="9">
    <source>
        <dbReference type="ARBA" id="ARBA00023315"/>
    </source>
</evidence>
<reference evidence="15" key="2">
    <citation type="submission" date="2015-01" db="EMBL/GenBank/DDBJ databases">
        <title>Evolutionary Origins and Diversification of the Mycorrhizal Mutualists.</title>
        <authorList>
            <consortium name="DOE Joint Genome Institute"/>
            <consortium name="Mycorrhizal Genomics Consortium"/>
            <person name="Kohler A."/>
            <person name="Kuo A."/>
            <person name="Nagy L.G."/>
            <person name="Floudas D."/>
            <person name="Copeland A."/>
            <person name="Barry K.W."/>
            <person name="Cichocki N."/>
            <person name="Veneault-Fourrey C."/>
            <person name="LaButti K."/>
            <person name="Lindquist E.A."/>
            <person name="Lipzen A."/>
            <person name="Lundell T."/>
            <person name="Morin E."/>
            <person name="Murat C."/>
            <person name="Riley R."/>
            <person name="Ohm R."/>
            <person name="Sun H."/>
            <person name="Tunlid A."/>
            <person name="Henrissat B."/>
            <person name="Grigoriev I.V."/>
            <person name="Hibbett D.S."/>
            <person name="Martin F."/>
        </authorList>
    </citation>
    <scope>NUCLEOTIDE SEQUENCE [LARGE SCALE GENOMIC DNA]</scope>
    <source>
        <strain evidence="15">F 1598</strain>
    </source>
</reference>
<dbReference type="InterPro" id="IPR000872">
    <property type="entry name" value="Tafazzin"/>
</dbReference>
<keyword evidence="9" id="KW-0012">Acyltransferase</keyword>
<keyword evidence="7" id="KW-0496">Mitochondrion</keyword>
<dbReference type="GO" id="GO:0007007">
    <property type="term" value="P:inner mitochondrial membrane organization"/>
    <property type="evidence" value="ECO:0007669"/>
    <property type="project" value="TreeGrafter"/>
</dbReference>
<evidence type="ECO:0000256" key="4">
    <source>
        <dbReference type="ARBA" id="ARBA00022787"/>
    </source>
</evidence>